<keyword evidence="3" id="KW-1185">Reference proteome</keyword>
<dbReference type="InterPro" id="IPR044824">
    <property type="entry name" value="MAIN-like"/>
</dbReference>
<dbReference type="EnsemblPlants" id="TuG1812G0200003843.01.T01">
    <property type="protein sequence ID" value="TuG1812G0200003843.01.T01"/>
    <property type="gene ID" value="TuG1812G0200003843.01"/>
</dbReference>
<protein>
    <recommendedName>
        <fullName evidence="1">Aminotransferase-like plant mobile domain-containing protein</fullName>
    </recommendedName>
</protein>
<accession>A0A8R7TKD3</accession>
<reference evidence="2" key="2">
    <citation type="submission" date="2018-03" db="EMBL/GenBank/DDBJ databases">
        <title>The Triticum urartu genome reveals the dynamic nature of wheat genome evolution.</title>
        <authorList>
            <person name="Ling H."/>
            <person name="Ma B."/>
            <person name="Shi X."/>
            <person name="Liu H."/>
            <person name="Dong L."/>
            <person name="Sun H."/>
            <person name="Cao Y."/>
            <person name="Gao Q."/>
            <person name="Zheng S."/>
            <person name="Li Y."/>
            <person name="Yu Y."/>
            <person name="Du H."/>
            <person name="Qi M."/>
            <person name="Li Y."/>
            <person name="Yu H."/>
            <person name="Cui Y."/>
            <person name="Wang N."/>
            <person name="Chen C."/>
            <person name="Wu H."/>
            <person name="Zhao Y."/>
            <person name="Zhang J."/>
            <person name="Li Y."/>
            <person name="Zhou W."/>
            <person name="Zhang B."/>
            <person name="Hu W."/>
            <person name="Eijk M."/>
            <person name="Tang J."/>
            <person name="Witsenboer H."/>
            <person name="Zhao S."/>
            <person name="Li Z."/>
            <person name="Zhang A."/>
            <person name="Wang D."/>
            <person name="Liang C."/>
        </authorList>
    </citation>
    <scope>NUCLEOTIDE SEQUENCE [LARGE SCALE GENOMIC DNA]</scope>
    <source>
        <strain evidence="2">cv. G1812</strain>
    </source>
</reference>
<dbReference type="AlphaFoldDB" id="A0A8R7TKD3"/>
<proteinExistence type="predicted"/>
<reference evidence="2" key="3">
    <citation type="submission" date="2022-06" db="UniProtKB">
        <authorList>
            <consortium name="EnsemblPlants"/>
        </authorList>
    </citation>
    <scope>IDENTIFICATION</scope>
</reference>
<evidence type="ECO:0000313" key="2">
    <source>
        <dbReference type="EnsemblPlants" id="TuG1812G0200003843.01.T01"/>
    </source>
</evidence>
<sequence>MNTSQCFSELLWMPHSQHKISKSWENPNICLNVRCHRVGIPVDPLCSAALENLGFYQIAKMKKINVDKYLISALVEHWRPKTNSFHLPVGEMTVTLQDVSCLWGLPIHGKPLIGKADAAWSGLIERLLGIPVDEQHMKQKRRRKDDDNVAVKNSQYSLNLGKLRERFQVMPDNPVDREIHWHAQAIVLEILGSTVFTDTSGDGVPAMYLQFMQNEGKPTEYNWGAAVLAMLYRELSMGAEKERLEISRPLLLL</sequence>
<feature type="domain" description="Aminotransferase-like plant mobile" evidence="1">
    <location>
        <begin position="54"/>
        <end position="253"/>
    </location>
</feature>
<dbReference type="InterPro" id="IPR019557">
    <property type="entry name" value="AminoTfrase-like_pln_mobile"/>
</dbReference>
<dbReference type="Proteomes" id="UP000015106">
    <property type="component" value="Chromosome 2"/>
</dbReference>
<evidence type="ECO:0000313" key="3">
    <source>
        <dbReference type="Proteomes" id="UP000015106"/>
    </source>
</evidence>
<name>A0A8R7TKD3_TRIUA</name>
<dbReference type="Gramene" id="TuG1812G0200003843.01.T01">
    <property type="protein sequence ID" value="TuG1812G0200003843.01.T01"/>
    <property type="gene ID" value="TuG1812G0200003843.01"/>
</dbReference>
<reference evidence="3" key="1">
    <citation type="journal article" date="2013" name="Nature">
        <title>Draft genome of the wheat A-genome progenitor Triticum urartu.</title>
        <authorList>
            <person name="Ling H.Q."/>
            <person name="Zhao S."/>
            <person name="Liu D."/>
            <person name="Wang J."/>
            <person name="Sun H."/>
            <person name="Zhang C."/>
            <person name="Fan H."/>
            <person name="Li D."/>
            <person name="Dong L."/>
            <person name="Tao Y."/>
            <person name="Gao C."/>
            <person name="Wu H."/>
            <person name="Li Y."/>
            <person name="Cui Y."/>
            <person name="Guo X."/>
            <person name="Zheng S."/>
            <person name="Wang B."/>
            <person name="Yu K."/>
            <person name="Liang Q."/>
            <person name="Yang W."/>
            <person name="Lou X."/>
            <person name="Chen J."/>
            <person name="Feng M."/>
            <person name="Jian J."/>
            <person name="Zhang X."/>
            <person name="Luo G."/>
            <person name="Jiang Y."/>
            <person name="Liu J."/>
            <person name="Wang Z."/>
            <person name="Sha Y."/>
            <person name="Zhang B."/>
            <person name="Wu H."/>
            <person name="Tang D."/>
            <person name="Shen Q."/>
            <person name="Xue P."/>
            <person name="Zou S."/>
            <person name="Wang X."/>
            <person name="Liu X."/>
            <person name="Wang F."/>
            <person name="Yang Y."/>
            <person name="An X."/>
            <person name="Dong Z."/>
            <person name="Zhang K."/>
            <person name="Zhang X."/>
            <person name="Luo M.C."/>
            <person name="Dvorak J."/>
            <person name="Tong Y."/>
            <person name="Wang J."/>
            <person name="Yang H."/>
            <person name="Li Z."/>
            <person name="Wang D."/>
            <person name="Zhang A."/>
            <person name="Wang J."/>
        </authorList>
    </citation>
    <scope>NUCLEOTIDE SEQUENCE</scope>
    <source>
        <strain evidence="3">cv. G1812</strain>
    </source>
</reference>
<dbReference type="GO" id="GO:0010073">
    <property type="term" value="P:meristem maintenance"/>
    <property type="evidence" value="ECO:0007669"/>
    <property type="project" value="InterPro"/>
</dbReference>
<evidence type="ECO:0000259" key="1">
    <source>
        <dbReference type="Pfam" id="PF10536"/>
    </source>
</evidence>
<organism evidence="2 3">
    <name type="scientific">Triticum urartu</name>
    <name type="common">Red wild einkorn</name>
    <name type="synonym">Crithodium urartu</name>
    <dbReference type="NCBI Taxonomy" id="4572"/>
    <lineage>
        <taxon>Eukaryota</taxon>
        <taxon>Viridiplantae</taxon>
        <taxon>Streptophyta</taxon>
        <taxon>Embryophyta</taxon>
        <taxon>Tracheophyta</taxon>
        <taxon>Spermatophyta</taxon>
        <taxon>Magnoliopsida</taxon>
        <taxon>Liliopsida</taxon>
        <taxon>Poales</taxon>
        <taxon>Poaceae</taxon>
        <taxon>BOP clade</taxon>
        <taxon>Pooideae</taxon>
        <taxon>Triticodae</taxon>
        <taxon>Triticeae</taxon>
        <taxon>Triticinae</taxon>
        <taxon>Triticum</taxon>
    </lineage>
</organism>
<dbReference type="PANTHER" id="PTHR46033">
    <property type="entry name" value="PROTEIN MAIN-LIKE 2"/>
    <property type="match status" value="1"/>
</dbReference>
<dbReference type="PANTHER" id="PTHR46033:SF71">
    <property type="entry name" value="OS11G0534500 PROTEIN"/>
    <property type="match status" value="1"/>
</dbReference>
<dbReference type="Pfam" id="PF10536">
    <property type="entry name" value="PMD"/>
    <property type="match status" value="1"/>
</dbReference>